<evidence type="ECO:0000313" key="3">
    <source>
        <dbReference type="Proteomes" id="UP000192247"/>
    </source>
</evidence>
<accession>A0A1V9XWI1</accession>
<protein>
    <submittedName>
        <fullName evidence="2">Uncharacterized protein</fullName>
    </submittedName>
</protein>
<keyword evidence="1" id="KW-1133">Transmembrane helix</keyword>
<feature type="transmembrane region" description="Helical" evidence="1">
    <location>
        <begin position="6"/>
        <end position="26"/>
    </location>
</feature>
<proteinExistence type="predicted"/>
<keyword evidence="1" id="KW-0812">Transmembrane</keyword>
<dbReference type="Proteomes" id="UP000192247">
    <property type="component" value="Unassembled WGS sequence"/>
</dbReference>
<sequence length="53" mass="5994">MGVDILGFRVLMICVLGGHTDVFAFARQNRVHAAMELRITALHCWIVTLANRR</sequence>
<dbReference type="InParanoid" id="A0A1V9XWI1"/>
<dbReference type="AlphaFoldDB" id="A0A1V9XWI1"/>
<name>A0A1V9XWI1_9ACAR</name>
<evidence type="ECO:0000313" key="2">
    <source>
        <dbReference type="EMBL" id="OQR77773.1"/>
    </source>
</evidence>
<keyword evidence="3" id="KW-1185">Reference proteome</keyword>
<keyword evidence="1" id="KW-0472">Membrane</keyword>
<comment type="caution">
    <text evidence="2">The sequence shown here is derived from an EMBL/GenBank/DDBJ whole genome shotgun (WGS) entry which is preliminary data.</text>
</comment>
<evidence type="ECO:0000256" key="1">
    <source>
        <dbReference type="SAM" id="Phobius"/>
    </source>
</evidence>
<reference evidence="2 3" key="1">
    <citation type="journal article" date="2017" name="Gigascience">
        <title>Draft genome of the honey bee ectoparasitic mite, Tropilaelaps mercedesae, is shaped by the parasitic life history.</title>
        <authorList>
            <person name="Dong X."/>
            <person name="Armstrong S.D."/>
            <person name="Xia D."/>
            <person name="Makepeace B.L."/>
            <person name="Darby A.C."/>
            <person name="Kadowaki T."/>
        </authorList>
    </citation>
    <scope>NUCLEOTIDE SEQUENCE [LARGE SCALE GENOMIC DNA]</scope>
    <source>
        <strain evidence="2">Wuxi-XJTLU</strain>
    </source>
</reference>
<organism evidence="2 3">
    <name type="scientific">Tropilaelaps mercedesae</name>
    <dbReference type="NCBI Taxonomy" id="418985"/>
    <lineage>
        <taxon>Eukaryota</taxon>
        <taxon>Metazoa</taxon>
        <taxon>Ecdysozoa</taxon>
        <taxon>Arthropoda</taxon>
        <taxon>Chelicerata</taxon>
        <taxon>Arachnida</taxon>
        <taxon>Acari</taxon>
        <taxon>Parasitiformes</taxon>
        <taxon>Mesostigmata</taxon>
        <taxon>Gamasina</taxon>
        <taxon>Dermanyssoidea</taxon>
        <taxon>Laelapidae</taxon>
        <taxon>Tropilaelaps</taxon>
    </lineage>
</organism>
<dbReference type="EMBL" id="MNPL01003069">
    <property type="protein sequence ID" value="OQR77773.1"/>
    <property type="molecule type" value="Genomic_DNA"/>
</dbReference>
<gene>
    <name evidence="2" type="ORF">BIW11_02860</name>
</gene>